<reference evidence="2 3" key="1">
    <citation type="journal article" date="2016" name="Nat. Commun.">
        <title>Thousands of microbial genomes shed light on interconnected biogeochemical processes in an aquifer system.</title>
        <authorList>
            <person name="Anantharaman K."/>
            <person name="Brown C.T."/>
            <person name="Hug L.A."/>
            <person name="Sharon I."/>
            <person name="Castelle C.J."/>
            <person name="Probst A.J."/>
            <person name="Thomas B.C."/>
            <person name="Singh A."/>
            <person name="Wilkins M.J."/>
            <person name="Karaoz U."/>
            <person name="Brodie E.L."/>
            <person name="Williams K.H."/>
            <person name="Hubbard S.S."/>
            <person name="Banfield J.F."/>
        </authorList>
    </citation>
    <scope>NUCLEOTIDE SEQUENCE [LARGE SCALE GENOMIC DNA]</scope>
</reference>
<protein>
    <submittedName>
        <fullName evidence="2">Uncharacterized protein</fullName>
    </submittedName>
</protein>
<sequence>MKNKQELIFTATSIFLILFLAGFIFYSINFLFDKTTEALSQNISQTQKDAKFNLDGFKKLGIIQ</sequence>
<accession>A0A1F8DQU6</accession>
<evidence type="ECO:0000256" key="1">
    <source>
        <dbReference type="SAM" id="Phobius"/>
    </source>
</evidence>
<proteinExistence type="predicted"/>
<keyword evidence="1" id="KW-1133">Transmembrane helix</keyword>
<comment type="caution">
    <text evidence="2">The sequence shown here is derived from an EMBL/GenBank/DDBJ whole genome shotgun (WGS) entry which is preliminary data.</text>
</comment>
<keyword evidence="1" id="KW-0812">Transmembrane</keyword>
<evidence type="ECO:0000313" key="2">
    <source>
        <dbReference type="EMBL" id="OGM90208.1"/>
    </source>
</evidence>
<dbReference type="AlphaFoldDB" id="A0A1F8DQU6"/>
<name>A0A1F8DQU6_9BACT</name>
<gene>
    <name evidence="2" type="ORF">A3J77_00920</name>
</gene>
<organism evidence="2 3">
    <name type="scientific">Candidatus Wolfebacteria bacterium RBG_13_41_7</name>
    <dbReference type="NCBI Taxonomy" id="1802554"/>
    <lineage>
        <taxon>Bacteria</taxon>
        <taxon>Candidatus Wolfeibacteriota</taxon>
    </lineage>
</organism>
<keyword evidence="1" id="KW-0472">Membrane</keyword>
<feature type="transmembrane region" description="Helical" evidence="1">
    <location>
        <begin position="7"/>
        <end position="28"/>
    </location>
</feature>
<dbReference type="Proteomes" id="UP000182002">
    <property type="component" value="Unassembled WGS sequence"/>
</dbReference>
<evidence type="ECO:0000313" key="3">
    <source>
        <dbReference type="Proteomes" id="UP000182002"/>
    </source>
</evidence>
<dbReference type="EMBL" id="MGIO01000006">
    <property type="protein sequence ID" value="OGM90208.1"/>
    <property type="molecule type" value="Genomic_DNA"/>
</dbReference>